<evidence type="ECO:0000313" key="1">
    <source>
        <dbReference type="EMBL" id="KAJ9645141.1"/>
    </source>
</evidence>
<proteinExistence type="predicted"/>
<comment type="caution">
    <text evidence="1">The sequence shown here is derived from an EMBL/GenBank/DDBJ whole genome shotgun (WGS) entry which is preliminary data.</text>
</comment>
<accession>A0ACC2ZDM4</accession>
<evidence type="ECO:0000313" key="2">
    <source>
        <dbReference type="Proteomes" id="UP001172680"/>
    </source>
</evidence>
<name>A0ACC2ZDM4_9PEZI</name>
<dbReference type="Proteomes" id="UP001172680">
    <property type="component" value="Unassembled WGS sequence"/>
</dbReference>
<keyword evidence="2" id="KW-1185">Reference proteome</keyword>
<organism evidence="1 2">
    <name type="scientific">Coniosporium tulheliwenetii</name>
    <dbReference type="NCBI Taxonomy" id="3383036"/>
    <lineage>
        <taxon>Eukaryota</taxon>
        <taxon>Fungi</taxon>
        <taxon>Dikarya</taxon>
        <taxon>Ascomycota</taxon>
        <taxon>Pezizomycotina</taxon>
        <taxon>Dothideomycetes</taxon>
        <taxon>Dothideomycetes incertae sedis</taxon>
        <taxon>Coniosporium</taxon>
    </lineage>
</organism>
<dbReference type="EMBL" id="JAPDRP010000008">
    <property type="protein sequence ID" value="KAJ9645141.1"/>
    <property type="molecule type" value="Genomic_DNA"/>
</dbReference>
<protein>
    <submittedName>
        <fullName evidence="1">Uncharacterized protein</fullName>
    </submittedName>
</protein>
<gene>
    <name evidence="1" type="ORF">H2199_003145</name>
</gene>
<sequence>MTQTAKVDFADLASGYAGPEGRHNGALVFTASTCGKYLLVAEGGMIYVYELWDNNLGPVTSVVCPRRVLAMSMDASARRFSVAALLDGRMGLVCDLHHGLEDTAQASGPGKSVGSGTGNRQSGNPSLFTSRLYPAGDDRTSILDSSSGRDDWPRGTVAQPIHSAETWNLHLGGKGAVLSGVNEGHSSPFRPGVPVETGPRSIYRHLCSDDDPPRSVAICPQQRCVAFGCASGVELHWVDALSGQDFNRWFPLATPSDCLYFLPPRRGVDSAKKLRLISSTAHPNQRVASRGRQPGKACLSGKFWSLFGTEARSSSSESSPLPSPPSGCDHYNAVPLSDGYHVLFTDPASNTLCLGSDAPFGSPTKLLRKVVFEPPEPGAVSFLYAASAELRWGPRVVAAYGDRVVLYSVPPDVFAVSVREQQKTRSSAPNAGTLDSVEEYTHWKDWLPPSSLTAQPCFTCRRDSPWPVLLKGTVVGSPDRLVELAVHSSPDLTVWAFGLDGRAAVWQVGKPWRAASAIVERSVTRDGLVCEGVDADGDVGMVDVGGERSVGSDGHESGFLGRAEGGLHVRVDDPVGTVEVLEEGVWYDGDGDVVMGNAPLGCA</sequence>
<reference evidence="1" key="1">
    <citation type="submission" date="2022-10" db="EMBL/GenBank/DDBJ databases">
        <title>Culturing micro-colonial fungi from biological soil crusts in the Mojave desert and describing Neophaeococcomyces mojavensis, and introducing the new genera and species Taxawa tesnikishii.</title>
        <authorList>
            <person name="Kurbessoian T."/>
            <person name="Stajich J.E."/>
        </authorList>
    </citation>
    <scope>NUCLEOTIDE SEQUENCE</scope>
    <source>
        <strain evidence="1">JES_115</strain>
    </source>
</reference>